<dbReference type="Gene3D" id="3.90.580.10">
    <property type="entry name" value="Zinc finger, CHC2-type domain"/>
    <property type="match status" value="1"/>
</dbReference>
<evidence type="ECO:0000313" key="2">
    <source>
        <dbReference type="Proteomes" id="UP001200642"/>
    </source>
</evidence>
<sequence>MKKERTHKLSCERARAFSIERALAKLGHFPARTTEKEAWYLSPFRPEAQVSFKVSKRLNRWYDHGAGIGGNVIDLVVRIKECPVGEALDFLKDLPSSFSFQQQLFKKPENTDCIKIINVQTLHHFGAIDYLASRGIRLGTARKFCREVTYTFRGRHYFAIGLQNISEGWELRNKSIKNSSSPKDVTHIKNGHSKLIVTEGMFDLLSIMEIGGKLDLDMTSWY</sequence>
<dbReference type="GO" id="GO:0003677">
    <property type="term" value="F:DNA binding"/>
    <property type="evidence" value="ECO:0007669"/>
    <property type="project" value="InterPro"/>
</dbReference>
<dbReference type="GO" id="GO:0008270">
    <property type="term" value="F:zinc ion binding"/>
    <property type="evidence" value="ECO:0007669"/>
    <property type="project" value="InterPro"/>
</dbReference>
<reference evidence="1" key="1">
    <citation type="submission" date="2023-02" db="EMBL/GenBank/DDBJ databases">
        <title>Genome of Flavobacteriaceae gen. nov. sp. strain F89.</title>
        <authorList>
            <person name="Wang Y."/>
        </authorList>
    </citation>
    <scope>NUCLEOTIDE SEQUENCE</scope>
    <source>
        <strain evidence="1">F89</strain>
    </source>
</reference>
<comment type="caution">
    <text evidence="1">The sequence shown here is derived from an EMBL/GenBank/DDBJ whole genome shotgun (WGS) entry which is preliminary data.</text>
</comment>
<dbReference type="AlphaFoldDB" id="A0AAE3JSU4"/>
<organism evidence="1 2">
    <name type="scientific">Cerina litoralis</name>
    <dbReference type="NCBI Taxonomy" id="2874477"/>
    <lineage>
        <taxon>Bacteria</taxon>
        <taxon>Pseudomonadati</taxon>
        <taxon>Bacteroidota</taxon>
        <taxon>Flavobacteriia</taxon>
        <taxon>Flavobacteriales</taxon>
        <taxon>Flavobacteriaceae</taxon>
        <taxon>Cerina</taxon>
    </lineage>
</organism>
<dbReference type="EMBL" id="JAIRBC010000055">
    <property type="protein sequence ID" value="MCG2462898.1"/>
    <property type="molecule type" value="Genomic_DNA"/>
</dbReference>
<dbReference type="InterPro" id="IPR036977">
    <property type="entry name" value="DNA_primase_Znf_CHC2"/>
</dbReference>
<gene>
    <name evidence="1" type="ORF">K8352_19200</name>
</gene>
<accession>A0AAE3JSU4</accession>
<evidence type="ECO:0000313" key="1">
    <source>
        <dbReference type="EMBL" id="MCG2462898.1"/>
    </source>
</evidence>
<dbReference type="GO" id="GO:0006260">
    <property type="term" value="P:DNA replication"/>
    <property type="evidence" value="ECO:0007669"/>
    <property type="project" value="InterPro"/>
</dbReference>
<proteinExistence type="predicted"/>
<protein>
    <submittedName>
        <fullName evidence="1">DNA primase</fullName>
    </submittedName>
</protein>
<keyword evidence="2" id="KW-1185">Reference proteome</keyword>
<dbReference type="Proteomes" id="UP001200642">
    <property type="component" value="Unassembled WGS sequence"/>
</dbReference>
<name>A0AAE3JSU4_9FLAO</name>
<dbReference type="SUPFAM" id="SSF57783">
    <property type="entry name" value="Zinc beta-ribbon"/>
    <property type="match status" value="1"/>
</dbReference>
<dbReference type="RefSeq" id="WP_317904033.1">
    <property type="nucleotide sequence ID" value="NZ_JAIRBC010000055.1"/>
</dbReference>